<dbReference type="EMBL" id="NBSK02000001">
    <property type="protein sequence ID" value="KAJ0228219.1"/>
    <property type="molecule type" value="Genomic_DNA"/>
</dbReference>
<evidence type="ECO:0008006" key="3">
    <source>
        <dbReference type="Google" id="ProtNLM"/>
    </source>
</evidence>
<dbReference type="Gene3D" id="3.60.10.10">
    <property type="entry name" value="Endonuclease/exonuclease/phosphatase"/>
    <property type="match status" value="1"/>
</dbReference>
<protein>
    <recommendedName>
        <fullName evidence="3">RNA-directed DNA polymerase, eukaryota, reverse transcriptase zinc-binding domain protein</fullName>
    </recommendedName>
</protein>
<reference evidence="1 2" key="1">
    <citation type="journal article" date="2017" name="Nat. Commun.">
        <title>Genome assembly with in vitro proximity ligation data and whole-genome triplication in lettuce.</title>
        <authorList>
            <person name="Reyes-Chin-Wo S."/>
            <person name="Wang Z."/>
            <person name="Yang X."/>
            <person name="Kozik A."/>
            <person name="Arikit S."/>
            <person name="Song C."/>
            <person name="Xia L."/>
            <person name="Froenicke L."/>
            <person name="Lavelle D.O."/>
            <person name="Truco M.J."/>
            <person name="Xia R."/>
            <person name="Zhu S."/>
            <person name="Xu C."/>
            <person name="Xu H."/>
            <person name="Xu X."/>
            <person name="Cox K."/>
            <person name="Korf I."/>
            <person name="Meyers B.C."/>
            <person name="Michelmore R.W."/>
        </authorList>
    </citation>
    <scope>NUCLEOTIDE SEQUENCE [LARGE SCALE GENOMIC DNA]</scope>
    <source>
        <strain evidence="2">cv. Salinas</strain>
        <tissue evidence="1">Seedlings</tissue>
    </source>
</reference>
<evidence type="ECO:0000313" key="1">
    <source>
        <dbReference type="EMBL" id="KAJ0228219.1"/>
    </source>
</evidence>
<dbReference type="Proteomes" id="UP000235145">
    <property type="component" value="Unassembled WGS sequence"/>
</dbReference>
<sequence>MFISVHAPHDMESKRGSYFNQANAKLFNNFIEQTDLVDIPSGGPRCTWSNKWGSKFSKMDRFLVTDGILVHFPRLSSMVLEKKISYHRLILLSEHNVDYGRSPFRVFHYWFDMDGFDGMEILESIDYRLMGNDGSAVLREQRVSIQKKINELDHISNIDRAQKAKIHWVIEGDEKSSYFHGVVNRKGPFTRDEIKRAVWDYGSTKALGQDDFTFGFIKRYWDVLEDDLVDFVTHFHSNSSIPKGCNACFFTVIPKVKDLKSNCDYRPISLIGCQYKIIGKLLVNRLAMVIGSMDALGKLEKIMASKRVGGLGVGSIFAFNKAMMFKWRWRFFHYSDLLRLRVVKSVYGFDDGLSSLSPCGSFSGLWNNLIRMLMDLTHRRIDLLSLCPIKAGDGVSTSF</sequence>
<evidence type="ECO:0000313" key="2">
    <source>
        <dbReference type="Proteomes" id="UP000235145"/>
    </source>
</evidence>
<keyword evidence="2" id="KW-1185">Reference proteome</keyword>
<accession>A0A9R1XW37</accession>
<dbReference type="PANTHER" id="PTHR33710:SF64">
    <property type="entry name" value="ENDONUCLEASE_EXONUCLEASE_PHOSPHATASE DOMAIN-CONTAINING PROTEIN"/>
    <property type="match status" value="1"/>
</dbReference>
<gene>
    <name evidence="1" type="ORF">LSAT_V11C100003450</name>
</gene>
<dbReference type="PANTHER" id="PTHR33710">
    <property type="entry name" value="BNAC02G09200D PROTEIN"/>
    <property type="match status" value="1"/>
</dbReference>
<proteinExistence type="predicted"/>
<name>A0A9R1XW37_LACSA</name>
<comment type="caution">
    <text evidence="1">The sequence shown here is derived from an EMBL/GenBank/DDBJ whole genome shotgun (WGS) entry which is preliminary data.</text>
</comment>
<dbReference type="AlphaFoldDB" id="A0A9R1XW37"/>
<organism evidence="1 2">
    <name type="scientific">Lactuca sativa</name>
    <name type="common">Garden lettuce</name>
    <dbReference type="NCBI Taxonomy" id="4236"/>
    <lineage>
        <taxon>Eukaryota</taxon>
        <taxon>Viridiplantae</taxon>
        <taxon>Streptophyta</taxon>
        <taxon>Embryophyta</taxon>
        <taxon>Tracheophyta</taxon>
        <taxon>Spermatophyta</taxon>
        <taxon>Magnoliopsida</taxon>
        <taxon>eudicotyledons</taxon>
        <taxon>Gunneridae</taxon>
        <taxon>Pentapetalae</taxon>
        <taxon>asterids</taxon>
        <taxon>campanulids</taxon>
        <taxon>Asterales</taxon>
        <taxon>Asteraceae</taxon>
        <taxon>Cichorioideae</taxon>
        <taxon>Cichorieae</taxon>
        <taxon>Lactucinae</taxon>
        <taxon>Lactuca</taxon>
    </lineage>
</organism>
<dbReference type="SUPFAM" id="SSF56219">
    <property type="entry name" value="DNase I-like"/>
    <property type="match status" value="1"/>
</dbReference>
<dbReference type="InterPro" id="IPR036691">
    <property type="entry name" value="Endo/exonu/phosph_ase_sf"/>
</dbReference>